<reference evidence="1 2" key="1">
    <citation type="submission" date="2019-12" db="EMBL/GenBank/DDBJ databases">
        <authorList>
            <person name="Huq M.A."/>
        </authorList>
    </citation>
    <scope>NUCLEOTIDE SEQUENCE [LARGE SCALE GENOMIC DNA]</scope>
    <source>
        <strain evidence="1 2">MAH-18</strain>
    </source>
</reference>
<comment type="caution">
    <text evidence="1">The sequence shown here is derived from an EMBL/GenBank/DDBJ whole genome shotgun (WGS) entry which is preliminary data.</text>
</comment>
<dbReference type="Proteomes" id="UP000473525">
    <property type="component" value="Unassembled WGS sequence"/>
</dbReference>
<name>A0A6L6XTW1_9ACTN</name>
<evidence type="ECO:0000313" key="1">
    <source>
        <dbReference type="EMBL" id="MVQ49085.1"/>
    </source>
</evidence>
<evidence type="ECO:0000313" key="2">
    <source>
        <dbReference type="Proteomes" id="UP000473525"/>
    </source>
</evidence>
<proteinExistence type="predicted"/>
<sequence length="166" mass="18086">MALLVLVMFGVTTARVFVWPDLRPLPGHVDAIVELGGPGDRDAVTLDLAAQHLAPLVIQSTVASDALSDTCLPPVPGVEIGCFHPAPDTTRGEARWIGEQAAEHGWHSIIIVTTPDHAWRARLRVQRCFPGEVYVATSPLPPLDWFRQIPYQWGASAKALLLQRAC</sequence>
<keyword evidence="2" id="KW-1185">Reference proteome</keyword>
<organism evidence="1 2">
    <name type="scientific">Nocardioides agri</name>
    <dbReference type="NCBI Taxonomy" id="2682843"/>
    <lineage>
        <taxon>Bacteria</taxon>
        <taxon>Bacillati</taxon>
        <taxon>Actinomycetota</taxon>
        <taxon>Actinomycetes</taxon>
        <taxon>Propionibacteriales</taxon>
        <taxon>Nocardioidaceae</taxon>
        <taxon>Nocardioides</taxon>
    </lineage>
</organism>
<dbReference type="EMBL" id="WSEK01000004">
    <property type="protein sequence ID" value="MVQ49085.1"/>
    <property type="molecule type" value="Genomic_DNA"/>
</dbReference>
<dbReference type="RefSeq" id="WP_157341588.1">
    <property type="nucleotide sequence ID" value="NZ_WSEK01000004.1"/>
</dbReference>
<gene>
    <name evidence="1" type="ORF">GON03_07815</name>
</gene>
<accession>A0A6L6XTW1</accession>
<protein>
    <submittedName>
        <fullName evidence="1">YdcF family protein</fullName>
    </submittedName>
</protein>
<dbReference type="AlphaFoldDB" id="A0A6L6XTW1"/>